<evidence type="ECO:0000313" key="3">
    <source>
        <dbReference type="EMBL" id="GAA4618641.1"/>
    </source>
</evidence>
<name>A0ABP8TZ13_9ACTN</name>
<protein>
    <recommendedName>
        <fullName evidence="5">DUF4115 domain-containing protein</fullName>
    </recommendedName>
</protein>
<keyword evidence="4" id="KW-1185">Reference proteome</keyword>
<comment type="caution">
    <text evidence="3">The sequence shown here is derived from an EMBL/GenBank/DDBJ whole genome shotgun (WGS) entry which is preliminary data.</text>
</comment>
<evidence type="ECO:0000313" key="4">
    <source>
        <dbReference type="Proteomes" id="UP001500212"/>
    </source>
</evidence>
<gene>
    <name evidence="3" type="ORF">GCM10023195_83920</name>
</gene>
<feature type="region of interest" description="Disordered" evidence="1">
    <location>
        <begin position="37"/>
        <end position="68"/>
    </location>
</feature>
<accession>A0ABP8TZ13</accession>
<dbReference type="RefSeq" id="WP_345366840.1">
    <property type="nucleotide sequence ID" value="NZ_BAABHJ010000040.1"/>
</dbReference>
<dbReference type="EMBL" id="BAABHJ010000040">
    <property type="protein sequence ID" value="GAA4618641.1"/>
    <property type="molecule type" value="Genomic_DNA"/>
</dbReference>
<dbReference type="Proteomes" id="UP001500212">
    <property type="component" value="Unassembled WGS sequence"/>
</dbReference>
<evidence type="ECO:0000256" key="1">
    <source>
        <dbReference type="SAM" id="MobiDB-lite"/>
    </source>
</evidence>
<evidence type="ECO:0008006" key="5">
    <source>
        <dbReference type="Google" id="ProtNLM"/>
    </source>
</evidence>
<sequence length="148" mass="15253">MGLARIAIAVLAVSLALGLVIVGGVSLWGALTKDASKTASTAPDPSSSAVAPSDTAKSKRSAPSAQSGNEIDVQCLVAQCQIYVAGPSATDVVYNGSLAHGERRQFTGTRLILQVDDASTVSVVVNGQQQARGRHGQQRTYHAPAKQQ</sequence>
<organism evidence="3 4">
    <name type="scientific">Actinoallomurus liliacearum</name>
    <dbReference type="NCBI Taxonomy" id="1080073"/>
    <lineage>
        <taxon>Bacteria</taxon>
        <taxon>Bacillati</taxon>
        <taxon>Actinomycetota</taxon>
        <taxon>Actinomycetes</taxon>
        <taxon>Streptosporangiales</taxon>
        <taxon>Thermomonosporaceae</taxon>
        <taxon>Actinoallomurus</taxon>
    </lineage>
</organism>
<keyword evidence="2" id="KW-0812">Transmembrane</keyword>
<proteinExistence type="predicted"/>
<reference evidence="4" key="1">
    <citation type="journal article" date="2019" name="Int. J. Syst. Evol. Microbiol.">
        <title>The Global Catalogue of Microorganisms (GCM) 10K type strain sequencing project: providing services to taxonomists for standard genome sequencing and annotation.</title>
        <authorList>
            <consortium name="The Broad Institute Genomics Platform"/>
            <consortium name="The Broad Institute Genome Sequencing Center for Infectious Disease"/>
            <person name="Wu L."/>
            <person name="Ma J."/>
        </authorList>
    </citation>
    <scope>NUCLEOTIDE SEQUENCE [LARGE SCALE GENOMIC DNA]</scope>
    <source>
        <strain evidence="4">JCM 17938</strain>
    </source>
</reference>
<feature type="transmembrane region" description="Helical" evidence="2">
    <location>
        <begin position="6"/>
        <end position="31"/>
    </location>
</feature>
<feature type="compositionally biased region" description="Low complexity" evidence="1">
    <location>
        <begin position="37"/>
        <end position="55"/>
    </location>
</feature>
<keyword evidence="2" id="KW-1133">Transmembrane helix</keyword>
<keyword evidence="2" id="KW-0472">Membrane</keyword>
<evidence type="ECO:0000256" key="2">
    <source>
        <dbReference type="SAM" id="Phobius"/>
    </source>
</evidence>